<dbReference type="EMBL" id="BLTE01000027">
    <property type="protein sequence ID" value="GFK95944.1"/>
    <property type="molecule type" value="Genomic_DNA"/>
</dbReference>
<evidence type="ECO:0000256" key="2">
    <source>
        <dbReference type="ARBA" id="ARBA00004819"/>
    </source>
</evidence>
<dbReference type="InterPro" id="IPR005814">
    <property type="entry name" value="Aminotrans_3"/>
</dbReference>
<dbReference type="RefSeq" id="WP_173087080.1">
    <property type="nucleotide sequence ID" value="NZ_BLTE01000027.1"/>
</dbReference>
<dbReference type="GO" id="GO:0030170">
    <property type="term" value="F:pyridoxal phosphate binding"/>
    <property type="evidence" value="ECO:0007669"/>
    <property type="project" value="InterPro"/>
</dbReference>
<proteinExistence type="inferred from homology"/>
<evidence type="ECO:0000256" key="5">
    <source>
        <dbReference type="ARBA" id="ARBA00023235"/>
    </source>
</evidence>
<dbReference type="AlphaFoldDB" id="A0A6V8LW31"/>
<dbReference type="PANTHER" id="PTHR43713">
    <property type="entry name" value="GLUTAMATE-1-SEMIALDEHYDE 2,1-AMINOMUTASE"/>
    <property type="match status" value="1"/>
</dbReference>
<dbReference type="Gene3D" id="3.40.640.10">
    <property type="entry name" value="Type I PLP-dependent aspartate aminotransferase-like (Major domain)"/>
    <property type="match status" value="1"/>
</dbReference>
<dbReference type="EC" id="5.4.3.8" evidence="7"/>
<dbReference type="GO" id="GO:0042286">
    <property type="term" value="F:glutamate-1-semialdehyde 2,1-aminomutase activity"/>
    <property type="evidence" value="ECO:0007669"/>
    <property type="project" value="UniProtKB-UniRule"/>
</dbReference>
<dbReference type="NCBIfam" id="NF000818">
    <property type="entry name" value="PRK00062.1"/>
    <property type="match status" value="1"/>
</dbReference>
<dbReference type="InterPro" id="IPR004639">
    <property type="entry name" value="4pyrrol_synth_GluAld_NH2Trfase"/>
</dbReference>
<keyword evidence="7" id="KW-0963">Cytoplasm</keyword>
<reference evidence="8 9" key="2">
    <citation type="submission" date="2020-05" db="EMBL/GenBank/DDBJ databases">
        <title>Draft genome sequence of Desulfovibrio sp. strainFSS-1.</title>
        <authorList>
            <person name="Shimoshige H."/>
            <person name="Kobayashi H."/>
            <person name="Maekawa T."/>
        </authorList>
    </citation>
    <scope>NUCLEOTIDE SEQUENCE [LARGE SCALE GENOMIC DNA]</scope>
    <source>
        <strain evidence="8 9">SIID29052-01</strain>
    </source>
</reference>
<comment type="cofactor">
    <cofactor evidence="1 7">
        <name>pyridoxal 5'-phosphate</name>
        <dbReference type="ChEBI" id="CHEBI:597326"/>
    </cofactor>
</comment>
<dbReference type="FunFam" id="3.40.640.10:FF:000021">
    <property type="entry name" value="Glutamate-1-semialdehyde 2,1-aminomutase"/>
    <property type="match status" value="1"/>
</dbReference>
<comment type="similarity">
    <text evidence="3 7">Belongs to the class-III pyridoxal-phosphate-dependent aminotransferase family. HemL subfamily.</text>
</comment>
<evidence type="ECO:0000256" key="4">
    <source>
        <dbReference type="ARBA" id="ARBA00022898"/>
    </source>
</evidence>
<comment type="catalytic activity">
    <reaction evidence="7">
        <text>(S)-4-amino-5-oxopentanoate = 5-aminolevulinate</text>
        <dbReference type="Rhea" id="RHEA:14265"/>
        <dbReference type="ChEBI" id="CHEBI:57501"/>
        <dbReference type="ChEBI" id="CHEBI:356416"/>
        <dbReference type="EC" id="5.4.3.8"/>
    </reaction>
</comment>
<dbReference type="GO" id="GO:0008483">
    <property type="term" value="F:transaminase activity"/>
    <property type="evidence" value="ECO:0007669"/>
    <property type="project" value="InterPro"/>
</dbReference>
<organism evidence="8 9">
    <name type="scientific">Fundidesulfovibrio magnetotacticus</name>
    <dbReference type="NCBI Taxonomy" id="2730080"/>
    <lineage>
        <taxon>Bacteria</taxon>
        <taxon>Pseudomonadati</taxon>
        <taxon>Thermodesulfobacteriota</taxon>
        <taxon>Desulfovibrionia</taxon>
        <taxon>Desulfovibrionales</taxon>
        <taxon>Desulfovibrionaceae</taxon>
        <taxon>Fundidesulfovibrio</taxon>
    </lineage>
</organism>
<dbReference type="GO" id="GO:0006782">
    <property type="term" value="P:protoporphyrinogen IX biosynthetic process"/>
    <property type="evidence" value="ECO:0007669"/>
    <property type="project" value="UniProtKB-UniRule"/>
</dbReference>
<feature type="modified residue" description="N6-(pyridoxal phosphate)lysine" evidence="7">
    <location>
        <position position="265"/>
    </location>
</feature>
<comment type="pathway">
    <text evidence="2">Porphyrin-containing compound metabolism; protoporphyrin-IX biosynthesis; 5-aminolevulinate from L-glutamyl-tRNA(Glu): step 2/2.</text>
</comment>
<gene>
    <name evidence="7 8" type="primary">hemL</name>
    <name evidence="8" type="ORF">NNJEOMEG_03817</name>
</gene>
<comment type="subcellular location">
    <subcellularLocation>
        <location evidence="7">Cytoplasm</location>
    </subcellularLocation>
</comment>
<name>A0A6V8LW31_9BACT</name>
<dbReference type="InterPro" id="IPR015424">
    <property type="entry name" value="PyrdxlP-dep_Trfase"/>
</dbReference>
<dbReference type="InterPro" id="IPR015421">
    <property type="entry name" value="PyrdxlP-dep_Trfase_major"/>
</dbReference>
<dbReference type="UniPathway" id="UPA00251">
    <property type="reaction ID" value="UER00317"/>
</dbReference>
<dbReference type="Gene3D" id="3.90.1150.10">
    <property type="entry name" value="Aspartate Aminotransferase, domain 1"/>
    <property type="match status" value="1"/>
</dbReference>
<evidence type="ECO:0000256" key="3">
    <source>
        <dbReference type="ARBA" id="ARBA00008981"/>
    </source>
</evidence>
<dbReference type="PANTHER" id="PTHR43713:SF3">
    <property type="entry name" value="GLUTAMATE-1-SEMIALDEHYDE 2,1-AMINOMUTASE 1, CHLOROPLASTIC-RELATED"/>
    <property type="match status" value="1"/>
</dbReference>
<dbReference type="NCBIfam" id="TIGR00713">
    <property type="entry name" value="hemL"/>
    <property type="match status" value="1"/>
</dbReference>
<keyword evidence="9" id="KW-1185">Reference proteome</keyword>
<dbReference type="CDD" id="cd00610">
    <property type="entry name" value="OAT_like"/>
    <property type="match status" value="1"/>
</dbReference>
<keyword evidence="4 7" id="KW-0663">Pyridoxal phosphate</keyword>
<evidence type="ECO:0000313" key="8">
    <source>
        <dbReference type="EMBL" id="GFK95944.1"/>
    </source>
</evidence>
<dbReference type="HAMAP" id="MF_00375">
    <property type="entry name" value="HemL_aminotrans_3"/>
    <property type="match status" value="1"/>
</dbReference>
<dbReference type="Proteomes" id="UP000494245">
    <property type="component" value="Unassembled WGS sequence"/>
</dbReference>
<protein>
    <recommendedName>
        <fullName evidence="7">Glutamate-1-semialdehyde 2,1-aminomutase</fullName>
        <shortName evidence="7">GSA</shortName>
        <ecNumber evidence="7">5.4.3.8</ecNumber>
    </recommendedName>
    <alternativeName>
        <fullName evidence="7">Glutamate-1-semialdehyde aminotransferase</fullName>
        <shortName evidence="7">GSA-AT</shortName>
    </alternativeName>
</protein>
<keyword evidence="6 7" id="KW-0627">Porphyrin biosynthesis</keyword>
<dbReference type="GO" id="GO:0005737">
    <property type="term" value="C:cytoplasm"/>
    <property type="evidence" value="ECO:0007669"/>
    <property type="project" value="UniProtKB-SubCell"/>
</dbReference>
<dbReference type="SUPFAM" id="SSF53383">
    <property type="entry name" value="PLP-dependent transferases"/>
    <property type="match status" value="1"/>
</dbReference>
<reference evidence="8 9" key="1">
    <citation type="submission" date="2020-04" db="EMBL/GenBank/DDBJ databases">
        <authorList>
            <consortium name="Desulfovibrio sp. FSS-1 genome sequencing consortium"/>
            <person name="Shimoshige H."/>
            <person name="Kobayashi H."/>
            <person name="Maekawa T."/>
        </authorList>
    </citation>
    <scope>NUCLEOTIDE SEQUENCE [LARGE SCALE GENOMIC DNA]</scope>
    <source>
        <strain evidence="8 9">SIID29052-01</strain>
    </source>
</reference>
<sequence length="422" mass="44617">MTLSSTLYAKAQTLIPGGVNSPIRACRAVESEPLFIARAHGSKIVDVDGREYVDYVMSWGPMLLGHAHPVVHQAAKDALDAGSSFGAPCPAEVDLAQAICELMPAVEMVRMVNSGTEATMSALRLARGFTGRDLVVKFDGCYHGHADPFLAAAGSGVALIPTSFSQGVPKACVADTLVVPYNDLDALKTLFAEKGKDIAAIIVEPAPGNMGLVLPRPGFLEGLRALCDQYGSVLIFDEVITGFRWSLGGAQGRYGVRPDLTTLGKIIGAGFPVGAYGGRRDIMEKLSPCGPVFQAGTLSGNPVAMAAGLANLRELAKQDYAALEARTGAFAEELAAIVRSKGVPVQLNKVASAFTLYFTETPVTDMDSARTSDAKVYTAIYKQMREQGVYLASLGYECAFTSFAHTEEDLAKTLAAARALKL</sequence>
<dbReference type="InterPro" id="IPR049704">
    <property type="entry name" value="Aminotrans_3_PPA_site"/>
</dbReference>
<accession>A0A6V8LW31</accession>
<comment type="subunit">
    <text evidence="7">Homodimer.</text>
</comment>
<comment type="caution">
    <text evidence="8">The sequence shown here is derived from an EMBL/GenBank/DDBJ whole genome shotgun (WGS) entry which is preliminary data.</text>
</comment>
<evidence type="ECO:0000256" key="7">
    <source>
        <dbReference type="HAMAP-Rule" id="MF_00375"/>
    </source>
</evidence>
<keyword evidence="5 7" id="KW-0413">Isomerase</keyword>
<dbReference type="InterPro" id="IPR015422">
    <property type="entry name" value="PyrdxlP-dep_Trfase_small"/>
</dbReference>
<evidence type="ECO:0000256" key="1">
    <source>
        <dbReference type="ARBA" id="ARBA00001933"/>
    </source>
</evidence>
<dbReference type="PROSITE" id="PS00600">
    <property type="entry name" value="AA_TRANSFER_CLASS_3"/>
    <property type="match status" value="1"/>
</dbReference>
<evidence type="ECO:0000256" key="6">
    <source>
        <dbReference type="ARBA" id="ARBA00023244"/>
    </source>
</evidence>
<dbReference type="Pfam" id="PF00202">
    <property type="entry name" value="Aminotran_3"/>
    <property type="match status" value="1"/>
</dbReference>
<evidence type="ECO:0000313" key="9">
    <source>
        <dbReference type="Proteomes" id="UP000494245"/>
    </source>
</evidence>